<evidence type="ECO:0000256" key="3">
    <source>
        <dbReference type="ARBA" id="ARBA00022821"/>
    </source>
</evidence>
<accession>A0A7J0FPJ0</accession>
<sequence>MNWERTLREIRAVLDDAEEKQITDNLVNLWLEELQDLAYDLDDLLDEFSTEALRYKLIENSQSSTNKFKALIPTCCTRFNLGSAIFDFKMRSKIKDINTRLQDKSKQISTLGLQMVNISRMPIQDQERQPTTTSATNESHIHGREKSKREIINLLLREESDHNKIGIIPITGMGGIGKTTLAQVVKQKFEPSLVLLSLASKDVPNFLGTLPNDLPCLRTLKIEKCPKLLLDVPNLVLPSITTISMEAVPCPSLPWLLDTRNNLEPSSVKSLYIVMFQFLTPLCDPSVADEMEFANVASNHMSSLTSLNFRNIQNLSTVSLPSEVSRLVVAPNLFPCLKKKKGSKLQQLEGLSFMMRLESLTLHNCEKLEKLPRWLHTLPFLGELKINSCPSLVSLPEKGFPSTLRKLEISKCSVLKSLPEWMTHTNYNLEVLRVSCCPSTQIHNFVQRNLKFLPNSLQNDDNNLKNLRSFVIFGDSLESIPEGWFSLPTNLREIDISCYEKSRCPGT</sequence>
<evidence type="ECO:0000256" key="4">
    <source>
        <dbReference type="ARBA" id="ARBA00022840"/>
    </source>
</evidence>
<dbReference type="GO" id="GO:0005524">
    <property type="term" value="F:ATP binding"/>
    <property type="evidence" value="ECO:0007669"/>
    <property type="project" value="UniProtKB-KW"/>
</dbReference>
<dbReference type="Gene3D" id="3.40.50.300">
    <property type="entry name" value="P-loop containing nucleotide triphosphate hydrolases"/>
    <property type="match status" value="1"/>
</dbReference>
<dbReference type="InterPro" id="IPR032675">
    <property type="entry name" value="LRR_dom_sf"/>
</dbReference>
<dbReference type="GO" id="GO:0006952">
    <property type="term" value="P:defense response"/>
    <property type="evidence" value="ECO:0007669"/>
    <property type="project" value="UniProtKB-KW"/>
</dbReference>
<dbReference type="Proteomes" id="UP000585474">
    <property type="component" value="Unassembled WGS sequence"/>
</dbReference>
<evidence type="ECO:0000256" key="1">
    <source>
        <dbReference type="ARBA" id="ARBA00022737"/>
    </source>
</evidence>
<dbReference type="SUPFAM" id="SSF52540">
    <property type="entry name" value="P-loop containing nucleoside triphosphate hydrolases"/>
    <property type="match status" value="1"/>
</dbReference>
<dbReference type="SUPFAM" id="SSF52058">
    <property type="entry name" value="L domain-like"/>
    <property type="match status" value="1"/>
</dbReference>
<dbReference type="Pfam" id="PF00931">
    <property type="entry name" value="NB-ARC"/>
    <property type="match status" value="1"/>
</dbReference>
<dbReference type="PRINTS" id="PR00364">
    <property type="entry name" value="DISEASERSIST"/>
</dbReference>
<keyword evidence="4" id="KW-0067">ATP-binding</keyword>
<dbReference type="InterPro" id="IPR041118">
    <property type="entry name" value="Rx_N"/>
</dbReference>
<keyword evidence="3" id="KW-0611">Plant defense</keyword>
<evidence type="ECO:0008006" key="9">
    <source>
        <dbReference type="Google" id="ProtNLM"/>
    </source>
</evidence>
<dbReference type="Gene3D" id="1.20.5.4130">
    <property type="match status" value="1"/>
</dbReference>
<proteinExistence type="predicted"/>
<dbReference type="Gene3D" id="3.80.10.10">
    <property type="entry name" value="Ribonuclease Inhibitor"/>
    <property type="match status" value="1"/>
</dbReference>
<dbReference type="OrthoDB" id="26890at2759"/>
<evidence type="ECO:0000259" key="5">
    <source>
        <dbReference type="Pfam" id="PF00931"/>
    </source>
</evidence>
<name>A0A7J0FPJ0_9ERIC</name>
<reference evidence="7 8" key="1">
    <citation type="submission" date="2019-07" db="EMBL/GenBank/DDBJ databases">
        <title>De Novo Assembly of kiwifruit Actinidia rufa.</title>
        <authorList>
            <person name="Sugita-Konishi S."/>
            <person name="Sato K."/>
            <person name="Mori E."/>
            <person name="Abe Y."/>
            <person name="Kisaki G."/>
            <person name="Hamano K."/>
            <person name="Suezawa K."/>
            <person name="Otani M."/>
            <person name="Fukuda T."/>
            <person name="Manabe T."/>
            <person name="Gomi K."/>
            <person name="Tabuchi M."/>
            <person name="Akimitsu K."/>
            <person name="Kataoka I."/>
        </authorList>
    </citation>
    <scope>NUCLEOTIDE SEQUENCE [LARGE SCALE GENOMIC DNA]</scope>
    <source>
        <strain evidence="8">cv. Fuchu</strain>
    </source>
</reference>
<keyword evidence="1" id="KW-0677">Repeat</keyword>
<dbReference type="EMBL" id="BJWL01000014">
    <property type="protein sequence ID" value="GFZ00622.1"/>
    <property type="molecule type" value="Genomic_DNA"/>
</dbReference>
<keyword evidence="2" id="KW-0547">Nucleotide-binding</keyword>
<dbReference type="Pfam" id="PF18052">
    <property type="entry name" value="Rx_N"/>
    <property type="match status" value="1"/>
</dbReference>
<dbReference type="AlphaFoldDB" id="A0A7J0FPJ0"/>
<comment type="caution">
    <text evidence="7">The sequence shown here is derived from an EMBL/GenBank/DDBJ whole genome shotgun (WGS) entry which is preliminary data.</text>
</comment>
<evidence type="ECO:0000259" key="6">
    <source>
        <dbReference type="Pfam" id="PF18052"/>
    </source>
</evidence>
<feature type="domain" description="Disease resistance N-terminal" evidence="6">
    <location>
        <begin position="2"/>
        <end position="62"/>
    </location>
</feature>
<gene>
    <name evidence="7" type="ORF">Acr_14g0002570</name>
</gene>
<dbReference type="PANTHER" id="PTHR36766">
    <property type="entry name" value="PLANT BROAD-SPECTRUM MILDEW RESISTANCE PROTEIN RPW8"/>
    <property type="match status" value="1"/>
</dbReference>
<dbReference type="InterPro" id="IPR002182">
    <property type="entry name" value="NB-ARC"/>
</dbReference>
<feature type="domain" description="NB-ARC" evidence="5">
    <location>
        <begin position="145"/>
        <end position="189"/>
    </location>
</feature>
<evidence type="ECO:0000313" key="7">
    <source>
        <dbReference type="EMBL" id="GFZ00622.1"/>
    </source>
</evidence>
<organism evidence="7 8">
    <name type="scientific">Actinidia rufa</name>
    <dbReference type="NCBI Taxonomy" id="165716"/>
    <lineage>
        <taxon>Eukaryota</taxon>
        <taxon>Viridiplantae</taxon>
        <taxon>Streptophyta</taxon>
        <taxon>Embryophyta</taxon>
        <taxon>Tracheophyta</taxon>
        <taxon>Spermatophyta</taxon>
        <taxon>Magnoliopsida</taxon>
        <taxon>eudicotyledons</taxon>
        <taxon>Gunneridae</taxon>
        <taxon>Pentapetalae</taxon>
        <taxon>asterids</taxon>
        <taxon>Ericales</taxon>
        <taxon>Actinidiaceae</taxon>
        <taxon>Actinidia</taxon>
    </lineage>
</organism>
<keyword evidence="8" id="KW-1185">Reference proteome</keyword>
<evidence type="ECO:0000256" key="2">
    <source>
        <dbReference type="ARBA" id="ARBA00022741"/>
    </source>
</evidence>
<dbReference type="GO" id="GO:0043531">
    <property type="term" value="F:ADP binding"/>
    <property type="evidence" value="ECO:0007669"/>
    <property type="project" value="InterPro"/>
</dbReference>
<dbReference type="InterPro" id="IPR027417">
    <property type="entry name" value="P-loop_NTPase"/>
</dbReference>
<dbReference type="GO" id="GO:0051707">
    <property type="term" value="P:response to other organism"/>
    <property type="evidence" value="ECO:0007669"/>
    <property type="project" value="UniProtKB-ARBA"/>
</dbReference>
<evidence type="ECO:0000313" key="8">
    <source>
        <dbReference type="Proteomes" id="UP000585474"/>
    </source>
</evidence>
<dbReference type="PANTHER" id="PTHR36766:SF40">
    <property type="entry name" value="DISEASE RESISTANCE PROTEIN RGA3"/>
    <property type="match status" value="1"/>
</dbReference>
<protein>
    <recommendedName>
        <fullName evidence="9">NB-ARC domain-containing disease resistance protein</fullName>
    </recommendedName>
</protein>